<dbReference type="RefSeq" id="WP_123046560.1">
    <property type="nucleotide sequence ID" value="NZ_RDSR01000023.1"/>
</dbReference>
<dbReference type="Pfam" id="PF01820">
    <property type="entry name" value="Dala_Dala_lig_N"/>
    <property type="match status" value="1"/>
</dbReference>
<feature type="binding site" evidence="24">
    <location>
        <begin position="197"/>
        <end position="198"/>
    </location>
    <ligand>
        <name>ATP</name>
        <dbReference type="ChEBI" id="CHEBI:30616"/>
    </ligand>
</feature>
<dbReference type="InterPro" id="IPR011127">
    <property type="entry name" value="Dala_Dala_lig_N"/>
</dbReference>
<comment type="function">
    <text evidence="2 22">Cell wall formation.</text>
</comment>
<dbReference type="GO" id="GO:0005829">
    <property type="term" value="C:cytosol"/>
    <property type="evidence" value="ECO:0007669"/>
    <property type="project" value="TreeGrafter"/>
</dbReference>
<evidence type="ECO:0000313" key="28">
    <source>
        <dbReference type="EMBL" id="RNE58508.1"/>
    </source>
</evidence>
<dbReference type="AlphaFoldDB" id="A0A3M8L1I1"/>
<keyword evidence="7 22" id="KW-0963">Cytoplasm</keyword>
<keyword evidence="11 26" id="KW-0067">ATP-binding</keyword>
<dbReference type="PROSITE" id="PS50975">
    <property type="entry name" value="ATP_GRASP"/>
    <property type="match status" value="1"/>
</dbReference>
<dbReference type="EMBL" id="RDSR01000023">
    <property type="protein sequence ID" value="RNE58508.1"/>
    <property type="molecule type" value="Genomic_DNA"/>
</dbReference>
<feature type="binding site" evidence="25">
    <location>
        <position position="312"/>
    </location>
    <ligand>
        <name>Mg(2+)</name>
        <dbReference type="ChEBI" id="CHEBI:18420"/>
        <label>1</label>
    </ligand>
</feature>
<evidence type="ECO:0000256" key="17">
    <source>
        <dbReference type="ARBA" id="ARBA00047614"/>
    </source>
</evidence>
<dbReference type="GO" id="GO:0008716">
    <property type="term" value="F:D-alanine-D-alanine ligase activity"/>
    <property type="evidence" value="ECO:0007669"/>
    <property type="project" value="UniProtKB-UniRule"/>
</dbReference>
<dbReference type="Gene3D" id="3.40.50.20">
    <property type="match status" value="1"/>
</dbReference>
<keyword evidence="10 24" id="KW-0547">Nucleotide-binding</keyword>
<evidence type="ECO:0000256" key="20">
    <source>
        <dbReference type="ARBA" id="ARBA00076288"/>
    </source>
</evidence>
<organism evidence="28 29">
    <name type="scientific">Cryobacterium tepidiphilum</name>
    <dbReference type="NCBI Taxonomy" id="2486026"/>
    <lineage>
        <taxon>Bacteria</taxon>
        <taxon>Bacillati</taxon>
        <taxon>Actinomycetota</taxon>
        <taxon>Actinomycetes</taxon>
        <taxon>Micrococcales</taxon>
        <taxon>Microbacteriaceae</taxon>
        <taxon>Cryobacterium</taxon>
    </lineage>
</organism>
<comment type="pathway">
    <text evidence="4 22">Cell wall biogenesis; peptidoglycan biosynthesis.</text>
</comment>
<evidence type="ECO:0000256" key="18">
    <source>
        <dbReference type="ARBA" id="ARBA00060592"/>
    </source>
</evidence>
<dbReference type="GO" id="GO:0009252">
    <property type="term" value="P:peptidoglycan biosynthetic process"/>
    <property type="evidence" value="ECO:0007669"/>
    <property type="project" value="UniProtKB-UniRule"/>
</dbReference>
<keyword evidence="13 22" id="KW-0133">Cell shape</keyword>
<dbReference type="EC" id="6.3.2.4" evidence="6 22"/>
<dbReference type="UniPathway" id="UPA00219"/>
<dbReference type="InterPro" id="IPR011761">
    <property type="entry name" value="ATP-grasp"/>
</dbReference>
<dbReference type="Gene3D" id="3.30.470.20">
    <property type="entry name" value="ATP-grasp fold, B domain"/>
    <property type="match status" value="1"/>
</dbReference>
<comment type="subcellular location">
    <subcellularLocation>
        <location evidence="3 22">Cytoplasm</location>
    </subcellularLocation>
</comment>
<dbReference type="NCBIfam" id="TIGR01205">
    <property type="entry name" value="D_ala_D_alaTIGR"/>
    <property type="match status" value="1"/>
</dbReference>
<feature type="binding site" evidence="24">
    <location>
        <begin position="227"/>
        <end position="234"/>
    </location>
    <ligand>
        <name>ATP</name>
        <dbReference type="ChEBI" id="CHEBI:30616"/>
    </ligand>
</feature>
<feature type="domain" description="ATP-grasp" evidence="27">
    <location>
        <begin position="149"/>
        <end position="357"/>
    </location>
</feature>
<evidence type="ECO:0000256" key="2">
    <source>
        <dbReference type="ARBA" id="ARBA00003921"/>
    </source>
</evidence>
<feature type="binding site" evidence="24">
    <location>
        <begin position="189"/>
        <end position="191"/>
    </location>
    <ligand>
        <name>ATP</name>
        <dbReference type="ChEBI" id="CHEBI:30616"/>
    </ligand>
</feature>
<dbReference type="PANTHER" id="PTHR23132">
    <property type="entry name" value="D-ALANINE--D-ALANINE LIGASE"/>
    <property type="match status" value="1"/>
</dbReference>
<accession>A0A3M8L1I1</accession>
<evidence type="ECO:0000256" key="23">
    <source>
        <dbReference type="PIRSR" id="PIRSR039102-1"/>
    </source>
</evidence>
<dbReference type="PROSITE" id="PS00843">
    <property type="entry name" value="DALA_DALA_LIGASE_1"/>
    <property type="match status" value="1"/>
</dbReference>
<dbReference type="Proteomes" id="UP000279859">
    <property type="component" value="Unassembled WGS sequence"/>
</dbReference>
<feature type="binding site" evidence="25">
    <location>
        <position position="326"/>
    </location>
    <ligand>
        <name>Mg(2+)</name>
        <dbReference type="ChEBI" id="CHEBI:18420"/>
        <label>2</label>
    </ligand>
</feature>
<comment type="catalytic activity">
    <reaction evidence="17 22">
        <text>2 D-alanine + ATP = D-alanyl-D-alanine + ADP + phosphate + H(+)</text>
        <dbReference type="Rhea" id="RHEA:11224"/>
        <dbReference type="ChEBI" id="CHEBI:15378"/>
        <dbReference type="ChEBI" id="CHEBI:30616"/>
        <dbReference type="ChEBI" id="CHEBI:43474"/>
        <dbReference type="ChEBI" id="CHEBI:57416"/>
        <dbReference type="ChEBI" id="CHEBI:57822"/>
        <dbReference type="ChEBI" id="CHEBI:456216"/>
        <dbReference type="EC" id="6.3.2.4"/>
    </reaction>
</comment>
<evidence type="ECO:0000256" key="21">
    <source>
        <dbReference type="ARBA" id="ARBA00077154"/>
    </source>
</evidence>
<evidence type="ECO:0000256" key="1">
    <source>
        <dbReference type="ARBA" id="ARBA00001936"/>
    </source>
</evidence>
<evidence type="ECO:0000256" key="24">
    <source>
        <dbReference type="PIRSR" id="PIRSR039102-2"/>
    </source>
</evidence>
<dbReference type="NCBIfam" id="NF002528">
    <property type="entry name" value="PRK01966.1-4"/>
    <property type="match status" value="1"/>
</dbReference>
<dbReference type="InterPro" id="IPR000291">
    <property type="entry name" value="D-Ala_lig_Van_CS"/>
</dbReference>
<dbReference type="InterPro" id="IPR016185">
    <property type="entry name" value="PreATP-grasp_dom_sf"/>
</dbReference>
<feature type="active site" evidence="23">
    <location>
        <position position="17"/>
    </location>
</feature>
<reference evidence="28 29" key="1">
    <citation type="submission" date="2018-11" db="EMBL/GenBank/DDBJ databases">
        <title>Cryobacterium sp. nov., isolated from rhizosphere soil of lettuce.</title>
        <authorList>
            <person name="Wang Y."/>
        </authorList>
    </citation>
    <scope>NUCLEOTIDE SEQUENCE [LARGE SCALE GENOMIC DNA]</scope>
    <source>
        <strain evidence="28 29">NEAU-85</strain>
    </source>
</reference>
<dbReference type="InterPro" id="IPR013815">
    <property type="entry name" value="ATP_grasp_subdomain_1"/>
</dbReference>
<evidence type="ECO:0000256" key="13">
    <source>
        <dbReference type="ARBA" id="ARBA00022960"/>
    </source>
</evidence>
<dbReference type="FunFam" id="3.30.470.20:FF:000008">
    <property type="entry name" value="D-alanine--D-alanine ligase"/>
    <property type="match status" value="1"/>
</dbReference>
<comment type="cofactor">
    <cofactor evidence="1">
        <name>Mn(2+)</name>
        <dbReference type="ChEBI" id="CHEBI:29035"/>
    </cofactor>
</comment>
<feature type="active site" evidence="23">
    <location>
        <position position="335"/>
    </location>
</feature>
<evidence type="ECO:0000256" key="11">
    <source>
        <dbReference type="ARBA" id="ARBA00022840"/>
    </source>
</evidence>
<keyword evidence="14 22" id="KW-0573">Peptidoglycan synthesis</keyword>
<name>A0A3M8L1I1_9MICO</name>
<dbReference type="Pfam" id="PF07478">
    <property type="entry name" value="Dala_Dala_lig_C"/>
    <property type="match status" value="1"/>
</dbReference>
<dbReference type="OrthoDB" id="9813261at2"/>
<evidence type="ECO:0000256" key="15">
    <source>
        <dbReference type="ARBA" id="ARBA00023211"/>
    </source>
</evidence>
<evidence type="ECO:0000256" key="8">
    <source>
        <dbReference type="ARBA" id="ARBA00022598"/>
    </source>
</evidence>
<evidence type="ECO:0000313" key="29">
    <source>
        <dbReference type="Proteomes" id="UP000279859"/>
    </source>
</evidence>
<evidence type="ECO:0000256" key="16">
    <source>
        <dbReference type="ARBA" id="ARBA00023316"/>
    </source>
</evidence>
<dbReference type="InterPro" id="IPR011095">
    <property type="entry name" value="Dala_Dala_lig_C"/>
</dbReference>
<dbReference type="GO" id="GO:0005524">
    <property type="term" value="F:ATP binding"/>
    <property type="evidence" value="ECO:0007669"/>
    <property type="project" value="UniProtKB-UniRule"/>
</dbReference>
<comment type="similarity">
    <text evidence="5 22">Belongs to the D-alanine--D-alanine ligase family.</text>
</comment>
<evidence type="ECO:0000256" key="3">
    <source>
        <dbReference type="ARBA" id="ARBA00004496"/>
    </source>
</evidence>
<comment type="caution">
    <text evidence="28">The sequence shown here is derived from an EMBL/GenBank/DDBJ whole genome shotgun (WGS) entry which is preliminary data.</text>
</comment>
<evidence type="ECO:0000256" key="4">
    <source>
        <dbReference type="ARBA" id="ARBA00004752"/>
    </source>
</evidence>
<feature type="binding site" evidence="24">
    <location>
        <begin position="323"/>
        <end position="324"/>
    </location>
    <ligand>
        <name>ATP</name>
        <dbReference type="ChEBI" id="CHEBI:30616"/>
    </ligand>
</feature>
<feature type="active site" evidence="23">
    <location>
        <position position="197"/>
    </location>
</feature>
<evidence type="ECO:0000256" key="9">
    <source>
        <dbReference type="ARBA" id="ARBA00022723"/>
    </source>
</evidence>
<comment type="cofactor">
    <cofactor evidence="25">
        <name>Mg(2+)</name>
        <dbReference type="ChEBI" id="CHEBI:18420"/>
    </cofactor>
    <cofactor evidence="25">
        <name>Mn(2+)</name>
        <dbReference type="ChEBI" id="CHEBI:29035"/>
    </cofactor>
    <text evidence="25">Binds 2 magnesium or manganese ions per subunit.</text>
</comment>
<feature type="binding site" evidence="24">
    <location>
        <position position="145"/>
    </location>
    <ligand>
        <name>ATP</name>
        <dbReference type="ChEBI" id="CHEBI:30616"/>
    </ligand>
</feature>
<comment type="pathway">
    <text evidence="18">Glycan biosynthesis.</text>
</comment>
<evidence type="ECO:0000256" key="14">
    <source>
        <dbReference type="ARBA" id="ARBA00022984"/>
    </source>
</evidence>
<evidence type="ECO:0000256" key="10">
    <source>
        <dbReference type="ARBA" id="ARBA00022741"/>
    </source>
</evidence>
<protein>
    <recommendedName>
        <fullName evidence="19 22">D-alanine--D-alanine ligase</fullName>
        <ecNumber evidence="6 22">6.3.2.4</ecNumber>
    </recommendedName>
    <alternativeName>
        <fullName evidence="21 22">D-Ala-D-Ala ligase</fullName>
    </alternativeName>
    <alternativeName>
        <fullName evidence="20 22">D-alanylalanine synthetase</fullName>
    </alternativeName>
</protein>
<keyword evidence="29" id="KW-1185">Reference proteome</keyword>
<dbReference type="Gene3D" id="3.30.1490.20">
    <property type="entry name" value="ATP-grasp fold, A domain"/>
    <property type="match status" value="1"/>
</dbReference>
<dbReference type="GO" id="GO:0046872">
    <property type="term" value="F:metal ion binding"/>
    <property type="evidence" value="ECO:0007669"/>
    <property type="project" value="UniProtKB-KW"/>
</dbReference>
<proteinExistence type="inferred from homology"/>
<gene>
    <name evidence="22" type="primary">ddl</name>
    <name evidence="28" type="ORF">EEJ31_12180</name>
</gene>
<keyword evidence="15 25" id="KW-0464">Manganese</keyword>
<keyword evidence="9 25" id="KW-0479">Metal-binding</keyword>
<dbReference type="SUPFAM" id="SSF52440">
    <property type="entry name" value="PreATP-grasp domain"/>
    <property type="match status" value="1"/>
</dbReference>
<dbReference type="SUPFAM" id="SSF56059">
    <property type="entry name" value="Glutathione synthetase ATP-binding domain-like"/>
    <property type="match status" value="1"/>
</dbReference>
<keyword evidence="16 22" id="KW-0961">Cell wall biogenesis/degradation</keyword>
<dbReference type="InterPro" id="IPR005905">
    <property type="entry name" value="D_ala_D_ala"/>
</dbReference>
<evidence type="ECO:0000256" key="6">
    <source>
        <dbReference type="ARBA" id="ARBA00012216"/>
    </source>
</evidence>
<evidence type="ECO:0000256" key="12">
    <source>
        <dbReference type="ARBA" id="ARBA00022842"/>
    </source>
</evidence>
<evidence type="ECO:0000256" key="19">
    <source>
        <dbReference type="ARBA" id="ARBA00068427"/>
    </source>
</evidence>
<evidence type="ECO:0000256" key="5">
    <source>
        <dbReference type="ARBA" id="ARBA00010871"/>
    </source>
</evidence>
<dbReference type="GO" id="GO:0008360">
    <property type="term" value="P:regulation of cell shape"/>
    <property type="evidence" value="ECO:0007669"/>
    <property type="project" value="UniProtKB-KW"/>
</dbReference>
<feature type="binding site" evidence="25">
    <location>
        <position position="324"/>
    </location>
    <ligand>
        <name>Mg(2+)</name>
        <dbReference type="ChEBI" id="CHEBI:18420"/>
        <label>1</label>
    </ligand>
</feature>
<feature type="binding site" evidence="25">
    <location>
        <position position="324"/>
    </location>
    <ligand>
        <name>Mg(2+)</name>
        <dbReference type="ChEBI" id="CHEBI:18420"/>
        <label>2</label>
    </ligand>
</feature>
<evidence type="ECO:0000256" key="7">
    <source>
        <dbReference type="ARBA" id="ARBA00022490"/>
    </source>
</evidence>
<keyword evidence="12 25" id="KW-0460">Magnesium</keyword>
<sequence>MTDKLTVALLFGGRSSEHSISCATAGGVLAALDRSRYDVIPVGITHDGAFVLEDDDPAKFALTPGALPEVVDNGSRVSWPASTTERMLTVTDADGTARSLGAVDLVFPILHGPYGEDGTVQGLFELVGLPYVGSGVLASALGMDKHFTKTVFQQAGLPVAPWRTITAAEWAEGPETATAALDALGLPAFVKPARAGSSVGVSKVSTPDQLAEAMTLALAEDDKVLIESGLVGREIEVAVLQGRPGEPTRTSVAGEVVVSGREFYDFAAKYLDAPGIDLVCPAQLAPAELAEMQRLAVKAFDAIGAAGLARVDFFLTADGWVINEINTMPGFTPISMFPSCWLASGFSYPELVDELVDVALAHAASRQPAAARA</sequence>
<dbReference type="PIRSF" id="PIRSF039102">
    <property type="entry name" value="Ddl/VanB"/>
    <property type="match status" value="1"/>
</dbReference>
<evidence type="ECO:0000256" key="25">
    <source>
        <dbReference type="PIRSR" id="PIRSR039102-3"/>
    </source>
</evidence>
<dbReference type="GO" id="GO:0071555">
    <property type="term" value="P:cell wall organization"/>
    <property type="evidence" value="ECO:0007669"/>
    <property type="project" value="UniProtKB-KW"/>
</dbReference>
<evidence type="ECO:0000256" key="22">
    <source>
        <dbReference type="HAMAP-Rule" id="MF_00047"/>
    </source>
</evidence>
<dbReference type="PROSITE" id="PS00844">
    <property type="entry name" value="DALA_DALA_LIGASE_2"/>
    <property type="match status" value="1"/>
</dbReference>
<evidence type="ECO:0000259" key="27">
    <source>
        <dbReference type="PROSITE" id="PS50975"/>
    </source>
</evidence>
<dbReference type="FunFam" id="3.30.1490.20:FF:000007">
    <property type="entry name" value="D-alanine--D-alanine ligase"/>
    <property type="match status" value="1"/>
</dbReference>
<dbReference type="HAMAP" id="MF_00047">
    <property type="entry name" value="Dala_Dala_lig"/>
    <property type="match status" value="1"/>
</dbReference>
<dbReference type="PANTHER" id="PTHR23132:SF25">
    <property type="entry name" value="D-ALANINE--D-ALANINE LIGASE A"/>
    <property type="match status" value="1"/>
</dbReference>
<evidence type="ECO:0000256" key="26">
    <source>
        <dbReference type="PROSITE-ProRule" id="PRU00409"/>
    </source>
</evidence>
<keyword evidence="8 22" id="KW-0436">Ligase</keyword>